<accession>A0AAV4XIP4</accession>
<sequence>MFPGRGKTYYDGGKRMEQTSFPKCWREIPFVPSEASTQYSPRRKEDQVSPRKDLLLTMFFWMTEDDKKTISGENPESIVSPQTLWCRLILVKDREER</sequence>
<evidence type="ECO:0000313" key="1">
    <source>
        <dbReference type="EMBL" id="GIY93664.1"/>
    </source>
</evidence>
<evidence type="ECO:0000313" key="2">
    <source>
        <dbReference type="Proteomes" id="UP001054945"/>
    </source>
</evidence>
<gene>
    <name evidence="1" type="ORF">CEXT_512901</name>
</gene>
<dbReference type="AlphaFoldDB" id="A0AAV4XIP4"/>
<organism evidence="1 2">
    <name type="scientific">Caerostris extrusa</name>
    <name type="common">Bark spider</name>
    <name type="synonym">Caerostris bankana</name>
    <dbReference type="NCBI Taxonomy" id="172846"/>
    <lineage>
        <taxon>Eukaryota</taxon>
        <taxon>Metazoa</taxon>
        <taxon>Ecdysozoa</taxon>
        <taxon>Arthropoda</taxon>
        <taxon>Chelicerata</taxon>
        <taxon>Arachnida</taxon>
        <taxon>Araneae</taxon>
        <taxon>Araneomorphae</taxon>
        <taxon>Entelegynae</taxon>
        <taxon>Araneoidea</taxon>
        <taxon>Araneidae</taxon>
        <taxon>Caerostris</taxon>
    </lineage>
</organism>
<dbReference type="Proteomes" id="UP001054945">
    <property type="component" value="Unassembled WGS sequence"/>
</dbReference>
<name>A0AAV4XIP4_CAEEX</name>
<reference evidence="1 2" key="1">
    <citation type="submission" date="2021-06" db="EMBL/GenBank/DDBJ databases">
        <title>Caerostris extrusa draft genome.</title>
        <authorList>
            <person name="Kono N."/>
            <person name="Arakawa K."/>
        </authorList>
    </citation>
    <scope>NUCLEOTIDE SEQUENCE [LARGE SCALE GENOMIC DNA]</scope>
</reference>
<protein>
    <submittedName>
        <fullName evidence="1">Uncharacterized protein</fullName>
    </submittedName>
</protein>
<keyword evidence="2" id="KW-1185">Reference proteome</keyword>
<dbReference type="EMBL" id="BPLR01017688">
    <property type="protein sequence ID" value="GIY93664.1"/>
    <property type="molecule type" value="Genomic_DNA"/>
</dbReference>
<proteinExistence type="predicted"/>
<comment type="caution">
    <text evidence="1">The sequence shown here is derived from an EMBL/GenBank/DDBJ whole genome shotgun (WGS) entry which is preliminary data.</text>
</comment>